<keyword evidence="2" id="KW-0274">FAD</keyword>
<keyword evidence="6" id="KW-1185">Reference proteome</keyword>
<feature type="domain" description="FAD-binding" evidence="4">
    <location>
        <begin position="290"/>
        <end position="366"/>
    </location>
</feature>
<dbReference type="GO" id="GO:0044550">
    <property type="term" value="P:secondary metabolite biosynthetic process"/>
    <property type="evidence" value="ECO:0007669"/>
    <property type="project" value="TreeGrafter"/>
</dbReference>
<dbReference type="Proteomes" id="UP000813461">
    <property type="component" value="Unassembled WGS sequence"/>
</dbReference>
<dbReference type="EMBL" id="JAGMVJ010000013">
    <property type="protein sequence ID" value="KAH7083731.1"/>
    <property type="molecule type" value="Genomic_DNA"/>
</dbReference>
<dbReference type="AlphaFoldDB" id="A0A8K0R251"/>
<evidence type="ECO:0000313" key="6">
    <source>
        <dbReference type="Proteomes" id="UP000813461"/>
    </source>
</evidence>
<evidence type="ECO:0000256" key="1">
    <source>
        <dbReference type="ARBA" id="ARBA00022630"/>
    </source>
</evidence>
<dbReference type="PANTHER" id="PTHR46720:SF3">
    <property type="entry name" value="FAD-BINDING DOMAIN-CONTAINING PROTEIN-RELATED"/>
    <property type="match status" value="1"/>
</dbReference>
<accession>A0A8K0R251</accession>
<dbReference type="GO" id="GO:0071949">
    <property type="term" value="F:FAD binding"/>
    <property type="evidence" value="ECO:0007669"/>
    <property type="project" value="InterPro"/>
</dbReference>
<evidence type="ECO:0000256" key="2">
    <source>
        <dbReference type="ARBA" id="ARBA00022827"/>
    </source>
</evidence>
<dbReference type="PANTHER" id="PTHR46720">
    <property type="entry name" value="HYDROXYLASE, PUTATIVE (AFU_ORTHOLOGUE AFUA_3G01460)-RELATED"/>
    <property type="match status" value="1"/>
</dbReference>
<dbReference type="GO" id="GO:0016491">
    <property type="term" value="F:oxidoreductase activity"/>
    <property type="evidence" value="ECO:0007669"/>
    <property type="project" value="UniProtKB-KW"/>
</dbReference>
<gene>
    <name evidence="5" type="ORF">FB567DRAFT_499170</name>
</gene>
<protein>
    <submittedName>
        <fullName evidence="5">Salicylate hydroxylase</fullName>
    </submittedName>
</protein>
<dbReference type="InterPro" id="IPR036188">
    <property type="entry name" value="FAD/NAD-bd_sf"/>
</dbReference>
<dbReference type="PRINTS" id="PR00420">
    <property type="entry name" value="RNGMNOXGNASE"/>
</dbReference>
<reference evidence="5" key="1">
    <citation type="journal article" date="2021" name="Nat. Commun.">
        <title>Genetic determinants of endophytism in the Arabidopsis root mycobiome.</title>
        <authorList>
            <person name="Mesny F."/>
            <person name="Miyauchi S."/>
            <person name="Thiergart T."/>
            <person name="Pickel B."/>
            <person name="Atanasova L."/>
            <person name="Karlsson M."/>
            <person name="Huettel B."/>
            <person name="Barry K.W."/>
            <person name="Haridas S."/>
            <person name="Chen C."/>
            <person name="Bauer D."/>
            <person name="Andreopoulos W."/>
            <person name="Pangilinan J."/>
            <person name="LaButti K."/>
            <person name="Riley R."/>
            <person name="Lipzen A."/>
            <person name="Clum A."/>
            <person name="Drula E."/>
            <person name="Henrissat B."/>
            <person name="Kohler A."/>
            <person name="Grigoriev I.V."/>
            <person name="Martin F.M."/>
            <person name="Hacquard S."/>
        </authorList>
    </citation>
    <scope>NUCLEOTIDE SEQUENCE</scope>
    <source>
        <strain evidence="5">MPI-SDFR-AT-0120</strain>
    </source>
</reference>
<dbReference type="Pfam" id="PF01494">
    <property type="entry name" value="FAD_binding_3"/>
    <property type="match status" value="1"/>
</dbReference>
<sequence>MPLEIAIIGGGLAGSTLATALLPHAHLNISIFESAPEFSERGAAVGIATNGQNALKEIGGGGGVLGGVIERAGGVVMGSSRVCLASGPNAMDVLVDLAGEQRGRVMHRAALLAELLRPIDEEKKFTNKKVTKIDDDANHSGKVTIHFDDNTTFQADAVIGADGVRGYVRRHILGPDHPALNARPAGFWDCRALMPFAKAKEILGEEYFEVNRQYGWIGNGGFFMHDVLDGGETVQCILSEVEEWGEDEWTRPLDQAGLEKVVEKWSDTPLKGRIVQAMLQNPDLKAYAQTHHAIDAPTYFKNRVCIMGDSAHASTPWQGSGAGQAIEDAMILESLLAEVKDAIQIPAAFQAYDQVRRPRTQRIVHSSHATGLILSGVGEGGEGLDPEKIKNALPRRWGFIHGLDVKQHKNEAMEVFRKQLS</sequence>
<dbReference type="OrthoDB" id="16820at2759"/>
<evidence type="ECO:0000259" key="4">
    <source>
        <dbReference type="Pfam" id="PF01494"/>
    </source>
</evidence>
<comment type="caution">
    <text evidence="5">The sequence shown here is derived from an EMBL/GenBank/DDBJ whole genome shotgun (WGS) entry which is preliminary data.</text>
</comment>
<keyword evidence="3" id="KW-0560">Oxidoreductase</keyword>
<name>A0A8K0R251_9PLEO</name>
<dbReference type="InterPro" id="IPR002938">
    <property type="entry name" value="FAD-bd"/>
</dbReference>
<dbReference type="SUPFAM" id="SSF51905">
    <property type="entry name" value="FAD/NAD(P)-binding domain"/>
    <property type="match status" value="1"/>
</dbReference>
<dbReference type="InterPro" id="IPR051104">
    <property type="entry name" value="FAD_monoxygenase"/>
</dbReference>
<proteinExistence type="predicted"/>
<evidence type="ECO:0000313" key="5">
    <source>
        <dbReference type="EMBL" id="KAH7083731.1"/>
    </source>
</evidence>
<dbReference type="Gene3D" id="3.50.50.60">
    <property type="entry name" value="FAD/NAD(P)-binding domain"/>
    <property type="match status" value="1"/>
</dbReference>
<organism evidence="5 6">
    <name type="scientific">Paraphoma chrysanthemicola</name>
    <dbReference type="NCBI Taxonomy" id="798071"/>
    <lineage>
        <taxon>Eukaryota</taxon>
        <taxon>Fungi</taxon>
        <taxon>Dikarya</taxon>
        <taxon>Ascomycota</taxon>
        <taxon>Pezizomycotina</taxon>
        <taxon>Dothideomycetes</taxon>
        <taxon>Pleosporomycetidae</taxon>
        <taxon>Pleosporales</taxon>
        <taxon>Pleosporineae</taxon>
        <taxon>Phaeosphaeriaceae</taxon>
        <taxon>Paraphoma</taxon>
    </lineage>
</organism>
<keyword evidence="1" id="KW-0285">Flavoprotein</keyword>
<evidence type="ECO:0000256" key="3">
    <source>
        <dbReference type="ARBA" id="ARBA00023002"/>
    </source>
</evidence>